<evidence type="ECO:0000313" key="3">
    <source>
        <dbReference type="EMBL" id="ABB44629.1"/>
    </source>
</evidence>
<reference evidence="3 4" key="1">
    <citation type="journal article" date="2008" name="Appl. Environ. Microbiol.">
        <title>Genome of the epsilonproteobacterial chemolithoautotroph Sulfurimonas denitrificans.</title>
        <authorList>
            <person name="Sievert S.M."/>
            <person name="Scott K.M."/>
            <person name="Klotz M.G."/>
            <person name="Chain P.S.G."/>
            <person name="Hauser L.J."/>
            <person name="Hemp J."/>
            <person name="Huegler M."/>
            <person name="Land M."/>
            <person name="Lapidus A."/>
            <person name="Larimer F.W."/>
            <person name="Lucas S."/>
            <person name="Malfatti S.A."/>
            <person name="Meyer F."/>
            <person name="Paulsen I.T."/>
            <person name="Ren Q."/>
            <person name="Simon J."/>
            <person name="Bailey K."/>
            <person name="Diaz E."/>
            <person name="Fitzpatrick K.A."/>
            <person name="Glover B."/>
            <person name="Gwatney N."/>
            <person name="Korajkic A."/>
            <person name="Long A."/>
            <person name="Mobberley J.M."/>
            <person name="Pantry S.N."/>
            <person name="Pazder G."/>
            <person name="Peterson S."/>
            <person name="Quintanilla J.D."/>
            <person name="Sprinkle R."/>
            <person name="Stephens J."/>
            <person name="Thomas P."/>
            <person name="Vaughn R."/>
            <person name="Weber M.J."/>
            <person name="Wooten L.L."/>
        </authorList>
    </citation>
    <scope>NUCLEOTIDE SEQUENCE [LARGE SCALE GENOMIC DNA]</scope>
    <source>
        <strain evidence="4">ATCC 33889 / DSM 1251</strain>
    </source>
</reference>
<dbReference type="HOGENOM" id="CLU_573542_0_0_7"/>
<keyword evidence="2" id="KW-0732">Signal</keyword>
<evidence type="ECO:0008006" key="5">
    <source>
        <dbReference type="Google" id="ProtNLM"/>
    </source>
</evidence>
<name>Q30QV2_SULDN</name>
<evidence type="ECO:0000256" key="1">
    <source>
        <dbReference type="SAM" id="Coils"/>
    </source>
</evidence>
<gene>
    <name evidence="3" type="ordered locus">Suden_1351</name>
</gene>
<dbReference type="PROSITE" id="PS51257">
    <property type="entry name" value="PROKAR_LIPOPROTEIN"/>
    <property type="match status" value="1"/>
</dbReference>
<dbReference type="EMBL" id="CP000153">
    <property type="protein sequence ID" value="ABB44629.1"/>
    <property type="molecule type" value="Genomic_DNA"/>
</dbReference>
<dbReference type="AlphaFoldDB" id="Q30QV2"/>
<sequence length="476" mass="55761">MKIVKYSLIIASVYLLTGCVATDPCVNNPNCMSNAEKDAYFEKIRQKEKDESKSMSMSLEQYREYKKQKAKAEEQERLEHYASYEKNYLSEYNDILKNSPEHKSTYIQPMNKKETCKVWIGYTEDNKWFKEESYKIFWDGGCKNGYADGLGREIEKDTLRDKWGLAIYKDGKPTYYIVNDVLRNNIFEGIDDQNTQISYGIHTRITEKMGDIDLVNIAGAKNENDKVALLLRTSPFWNGTYQLAKAYPNFEYLYLNHENNDEAKYDLQFFLTDHKNRNGWAIEKLKNNDKLLTGEYVNNKGQLVDLPSSYNTKADEIIKEINGAQQKAYQAQEQAQLVKKQYMKKICKDTVKVDFMDNENYKLICNNYQREKELFTKINDKLERLTKEKIARLEQQRYTAQQQKEEQYRQQQLAIERQKMEAQQAQAKAARDVADEASMANFQNSLNNLNQQLQNNKPKFYNVTPTFGGGYNIMGY</sequence>
<keyword evidence="4" id="KW-1185">Reference proteome</keyword>
<dbReference type="OrthoDB" id="6402771at2"/>
<keyword evidence="1" id="KW-0175">Coiled coil</keyword>
<feature type="signal peptide" evidence="2">
    <location>
        <begin position="1"/>
        <end position="21"/>
    </location>
</feature>
<evidence type="ECO:0000256" key="2">
    <source>
        <dbReference type="SAM" id="SignalP"/>
    </source>
</evidence>
<accession>Q30QV2</accession>
<proteinExistence type="predicted"/>
<dbReference type="KEGG" id="tdn:Suden_1351"/>
<evidence type="ECO:0000313" key="4">
    <source>
        <dbReference type="Proteomes" id="UP000002714"/>
    </source>
</evidence>
<dbReference type="STRING" id="326298.Suden_1351"/>
<feature type="chain" id="PRO_5004219817" description="Lipoprotein" evidence="2">
    <location>
        <begin position="22"/>
        <end position="476"/>
    </location>
</feature>
<dbReference type="RefSeq" id="WP_011372981.1">
    <property type="nucleotide sequence ID" value="NC_007575.1"/>
</dbReference>
<dbReference type="Proteomes" id="UP000002714">
    <property type="component" value="Chromosome"/>
</dbReference>
<feature type="coiled-coil region" evidence="1">
    <location>
        <begin position="365"/>
        <end position="433"/>
    </location>
</feature>
<organism evidence="3 4">
    <name type="scientific">Sulfurimonas denitrificans (strain ATCC 33889 / DSM 1251)</name>
    <name type="common">Thiomicrospira denitrificans (strain ATCC 33889 / DSM 1251)</name>
    <dbReference type="NCBI Taxonomy" id="326298"/>
    <lineage>
        <taxon>Bacteria</taxon>
        <taxon>Pseudomonadati</taxon>
        <taxon>Campylobacterota</taxon>
        <taxon>Epsilonproteobacteria</taxon>
        <taxon>Campylobacterales</taxon>
        <taxon>Sulfurimonadaceae</taxon>
        <taxon>Sulfurimonas</taxon>
    </lineage>
</organism>
<protein>
    <recommendedName>
        <fullName evidence="5">Lipoprotein</fullName>
    </recommendedName>
</protein>
<feature type="coiled-coil region" evidence="1">
    <location>
        <begin position="314"/>
        <end position="341"/>
    </location>
</feature>
<dbReference type="eggNOG" id="ENOG5032ZQ8">
    <property type="taxonomic scope" value="Bacteria"/>
</dbReference>